<dbReference type="RefSeq" id="WP_070792864.1">
    <property type="nucleotide sequence ID" value="NZ_MKIR01000024.1"/>
</dbReference>
<dbReference type="Pfam" id="PF04977">
    <property type="entry name" value="DivIC"/>
    <property type="match status" value="1"/>
</dbReference>
<evidence type="ECO:0000256" key="1">
    <source>
        <dbReference type="SAM" id="Phobius"/>
    </source>
</evidence>
<dbReference type="Proteomes" id="UP000178622">
    <property type="component" value="Unassembled WGS sequence"/>
</dbReference>
<organism evidence="2 3">
    <name type="scientific">Floricoccus tropicus</name>
    <dbReference type="NCBI Taxonomy" id="1859473"/>
    <lineage>
        <taxon>Bacteria</taxon>
        <taxon>Bacillati</taxon>
        <taxon>Bacillota</taxon>
        <taxon>Bacilli</taxon>
        <taxon>Lactobacillales</taxon>
        <taxon>Streptococcaceae</taxon>
        <taxon>Floricoccus</taxon>
    </lineage>
</organism>
<keyword evidence="1" id="KW-0812">Transmembrane</keyword>
<name>A0A1E8GLC3_9LACT</name>
<dbReference type="PANTHER" id="PTHR40027:SF1">
    <property type="entry name" value="CELL DIVISION PROTEIN DIVIC"/>
    <property type="match status" value="1"/>
</dbReference>
<protein>
    <recommendedName>
        <fullName evidence="4">Septum formation initiator</fullName>
    </recommendedName>
</protein>
<evidence type="ECO:0008006" key="4">
    <source>
        <dbReference type="Google" id="ProtNLM"/>
    </source>
</evidence>
<feature type="transmembrane region" description="Helical" evidence="1">
    <location>
        <begin position="35"/>
        <end position="55"/>
    </location>
</feature>
<dbReference type="OrthoDB" id="2242646at2"/>
<dbReference type="PANTHER" id="PTHR40027">
    <property type="entry name" value="CELL DIVISION PROTEIN DIVIC"/>
    <property type="match status" value="1"/>
</dbReference>
<dbReference type="InterPro" id="IPR007060">
    <property type="entry name" value="FtsL/DivIC"/>
</dbReference>
<dbReference type="STRING" id="1859473.BG261_06035"/>
<comment type="caution">
    <text evidence="2">The sequence shown here is derived from an EMBL/GenBank/DDBJ whole genome shotgun (WGS) entry which is preliminary data.</text>
</comment>
<evidence type="ECO:0000313" key="2">
    <source>
        <dbReference type="EMBL" id="OFI48463.1"/>
    </source>
</evidence>
<gene>
    <name evidence="2" type="ORF">BG261_06035</name>
</gene>
<dbReference type="InterPro" id="IPR039076">
    <property type="entry name" value="DivIC"/>
</dbReference>
<accession>A0A1E8GLC3</accession>
<sequence>MSKKKRVVRLNNDYTNDSIVKQQNHIKEKLPRRKYMGIISVIAVVLMSLSVVNLVKSYTELEDKMKLEKKYTEEDKNLGTSLDMKERQVVKLQNDDYVAKYARVKYLYSKDDELVFSTPDLLTTNQGNEKND</sequence>
<keyword evidence="1" id="KW-0472">Membrane</keyword>
<proteinExistence type="predicted"/>
<reference evidence="3" key="1">
    <citation type="submission" date="2016-09" db="EMBL/GenBank/DDBJ databases">
        <title>Draft genome sequence of a novel species of the family Streptococcaceae isolated from flowers.</title>
        <authorList>
            <person name="Chuah L.-O."/>
            <person name="Yap K.-P."/>
            <person name="Thong K.L."/>
            <person name="Liong M.T."/>
            <person name="Ahmad R."/>
            <person name="Rusul G."/>
        </authorList>
    </citation>
    <scope>NUCLEOTIDE SEQUENCE [LARGE SCALE GENOMIC DNA]</scope>
    <source>
        <strain evidence="3">DF1</strain>
    </source>
</reference>
<dbReference type="EMBL" id="MKIR01000024">
    <property type="protein sequence ID" value="OFI48463.1"/>
    <property type="molecule type" value="Genomic_DNA"/>
</dbReference>
<dbReference type="GO" id="GO:0051301">
    <property type="term" value="P:cell division"/>
    <property type="evidence" value="ECO:0007669"/>
    <property type="project" value="InterPro"/>
</dbReference>
<keyword evidence="3" id="KW-1185">Reference proteome</keyword>
<keyword evidence="1" id="KW-1133">Transmembrane helix</keyword>
<dbReference type="AlphaFoldDB" id="A0A1E8GLC3"/>
<evidence type="ECO:0000313" key="3">
    <source>
        <dbReference type="Proteomes" id="UP000178622"/>
    </source>
</evidence>